<comment type="caution">
    <text evidence="1">The sequence shown here is derived from an EMBL/GenBank/DDBJ whole genome shotgun (WGS) entry which is preliminary data.</text>
</comment>
<dbReference type="EMBL" id="CM044706">
    <property type="protein sequence ID" value="KAI5660573.1"/>
    <property type="molecule type" value="Genomic_DNA"/>
</dbReference>
<organism evidence="1 2">
    <name type="scientific">Catharanthus roseus</name>
    <name type="common">Madagascar periwinkle</name>
    <name type="synonym">Vinca rosea</name>
    <dbReference type="NCBI Taxonomy" id="4058"/>
    <lineage>
        <taxon>Eukaryota</taxon>
        <taxon>Viridiplantae</taxon>
        <taxon>Streptophyta</taxon>
        <taxon>Embryophyta</taxon>
        <taxon>Tracheophyta</taxon>
        <taxon>Spermatophyta</taxon>
        <taxon>Magnoliopsida</taxon>
        <taxon>eudicotyledons</taxon>
        <taxon>Gunneridae</taxon>
        <taxon>Pentapetalae</taxon>
        <taxon>asterids</taxon>
        <taxon>lamiids</taxon>
        <taxon>Gentianales</taxon>
        <taxon>Apocynaceae</taxon>
        <taxon>Rauvolfioideae</taxon>
        <taxon>Vinceae</taxon>
        <taxon>Catharanthinae</taxon>
        <taxon>Catharanthus</taxon>
    </lineage>
</organism>
<reference evidence="2" key="1">
    <citation type="journal article" date="2023" name="Nat. Plants">
        <title>Single-cell RNA sequencing provides a high-resolution roadmap for understanding the multicellular compartmentation of specialized metabolism.</title>
        <authorList>
            <person name="Sun S."/>
            <person name="Shen X."/>
            <person name="Li Y."/>
            <person name="Li Y."/>
            <person name="Wang S."/>
            <person name="Li R."/>
            <person name="Zhang H."/>
            <person name="Shen G."/>
            <person name="Guo B."/>
            <person name="Wei J."/>
            <person name="Xu J."/>
            <person name="St-Pierre B."/>
            <person name="Chen S."/>
            <person name="Sun C."/>
        </authorList>
    </citation>
    <scope>NUCLEOTIDE SEQUENCE [LARGE SCALE GENOMIC DNA]</scope>
</reference>
<sequence>MDPVIKKKGGGSNLSTVCTKHGNSGYLKLEDIENSDNYTKITSNYLPYPKITHMYNNCILEFPPPRHSLYGSFDDKPPAGGYRAVHNPRRWSVFCTNEKFLKNCESCEKSLDGIDIYIYKGESSFCSLRCRYWKFIAERDFLKITRMLPIIRPSSTSTTGKAVFYAGVKPPLPGRRE</sequence>
<name>A0ACC0AKS1_CATRO</name>
<evidence type="ECO:0000313" key="1">
    <source>
        <dbReference type="EMBL" id="KAI5660573.1"/>
    </source>
</evidence>
<evidence type="ECO:0000313" key="2">
    <source>
        <dbReference type="Proteomes" id="UP001060085"/>
    </source>
</evidence>
<dbReference type="Proteomes" id="UP001060085">
    <property type="component" value="Linkage Group LG06"/>
</dbReference>
<gene>
    <name evidence="1" type="ORF">M9H77_29366</name>
</gene>
<protein>
    <submittedName>
        <fullName evidence="1">Uncharacterized protein</fullName>
    </submittedName>
</protein>
<accession>A0ACC0AKS1</accession>
<keyword evidence="2" id="KW-1185">Reference proteome</keyword>
<proteinExistence type="predicted"/>